<protein>
    <submittedName>
        <fullName evidence="1">Uncharacterized protein</fullName>
    </submittedName>
</protein>
<sequence length="71" mass="8493">MIWRAYRKLRGSLFLGRRIEQSAGNMMAHITRFKVKEGTDVDARDFMPHEERPENDDELSLEEYFEKYHSG</sequence>
<evidence type="ECO:0000313" key="3">
    <source>
        <dbReference type="Proteomes" id="UP000072389"/>
    </source>
</evidence>
<evidence type="ECO:0000313" key="2">
    <source>
        <dbReference type="EMBL" id="PRN37321.1"/>
    </source>
</evidence>
<gene>
    <name evidence="1" type="ORF">AUO97_15660</name>
    <name evidence="2" type="ORF">B9W25_01105</name>
</gene>
<evidence type="ECO:0000313" key="4">
    <source>
        <dbReference type="Proteomes" id="UP000237823"/>
    </source>
</evidence>
<reference evidence="1" key="2">
    <citation type="submission" date="2015-12" db="EMBL/GenBank/DDBJ databases">
        <authorList>
            <person name="Singh M.K."/>
            <person name="Fernando D.M."/>
            <person name="Kumar A."/>
        </authorList>
    </citation>
    <scope>NUCLEOTIDE SEQUENCE</scope>
    <source>
        <strain evidence="1">ATCC 17978-VU</strain>
    </source>
</reference>
<dbReference type="Proteomes" id="UP000237823">
    <property type="component" value="Unassembled WGS sequence"/>
</dbReference>
<accession>A0A1L5TSF6</accession>
<reference evidence="1" key="3">
    <citation type="submission" date="2016-12" db="EMBL/GenBank/DDBJ databases">
        <authorList>
            <person name="Singh M."/>
            <person name="Fernando D."/>
            <person name="Kumar A."/>
        </authorList>
    </citation>
    <scope>NUCLEOTIDE SEQUENCE</scope>
    <source>
        <strain evidence="1">ATCC 17978-VU</strain>
    </source>
</reference>
<proteinExistence type="predicted"/>
<organism evidence="1 3">
    <name type="scientific">Acinetobacter baumannii</name>
    <dbReference type="NCBI Taxonomy" id="470"/>
    <lineage>
        <taxon>Bacteria</taxon>
        <taxon>Pseudomonadati</taxon>
        <taxon>Pseudomonadota</taxon>
        <taxon>Gammaproteobacteria</taxon>
        <taxon>Moraxellales</taxon>
        <taxon>Moraxellaceae</taxon>
        <taxon>Acinetobacter</taxon>
        <taxon>Acinetobacter calcoaceticus/baumannii complex</taxon>
    </lineage>
</organism>
<dbReference type="EMBL" id="CP018664">
    <property type="protein sequence ID" value="APP32189.1"/>
    <property type="molecule type" value="Genomic_DNA"/>
</dbReference>
<reference evidence="1 3" key="1">
    <citation type="journal article" date="2014" name="Antimicrob. Agents Chemother.">
        <title>Triclosan can select for an AdeIJK-overexpressing mutant of Acinetobacter baumannii ATCC 17978 that displays reduced susceptibility to multiple antibiotics.</title>
        <authorList>
            <person name="Fernando D.M."/>
            <person name="Xu W."/>
            <person name="Loewen P.C."/>
            <person name="Zhanel G.G."/>
            <person name="Kumar A."/>
        </authorList>
    </citation>
    <scope>NUCLEOTIDE SEQUENCE [LARGE SCALE GENOMIC DNA]</scope>
    <source>
        <strain evidence="3">ATCC 17978</strain>
        <strain evidence="1">ATCC 17978-VU</strain>
    </source>
</reference>
<evidence type="ECO:0000313" key="1">
    <source>
        <dbReference type="EMBL" id="APP32189.1"/>
    </source>
</evidence>
<dbReference type="AlphaFoldDB" id="A0A1L5TSF6"/>
<reference evidence="2 4" key="4">
    <citation type="submission" date="2017-04" db="EMBL/GenBank/DDBJ databases">
        <title>Comparison of Acinetobacter baumannii whole genome sequences from two major hospitals in Kuwait.</title>
        <authorList>
            <person name="Nasser K."/>
            <person name="Habibi N."/>
            <person name="Khan M.W."/>
            <person name="Purohit P."/>
            <person name="Al-Obaid I."/>
            <person name="Dhar R."/>
            <person name="Al-Fouzan W."/>
            <person name="Mustafa A.S."/>
        </authorList>
    </citation>
    <scope>NUCLEOTIDE SEQUENCE [LARGE SCALE GENOMIC DNA]</scope>
    <source>
        <strain evidence="2 4">KUFAR57</strain>
    </source>
</reference>
<dbReference type="Proteomes" id="UP000072389">
    <property type="component" value="Chromosome"/>
</dbReference>
<dbReference type="RefSeq" id="WP_000638276.1">
    <property type="nucleotide sequence ID" value="NZ_CAJHFL010000032.1"/>
</dbReference>
<dbReference type="EMBL" id="NEPB01000002">
    <property type="protein sequence ID" value="PRN37321.1"/>
    <property type="molecule type" value="Genomic_DNA"/>
</dbReference>
<name>A0A1L5TSF6_ACIBA</name>